<dbReference type="SUPFAM" id="SSF50475">
    <property type="entry name" value="FMN-binding split barrel"/>
    <property type="match status" value="1"/>
</dbReference>
<reference evidence="1" key="1">
    <citation type="submission" date="2021-10" db="EMBL/GenBank/DDBJ databases">
        <authorList>
            <person name="Piombo E."/>
        </authorList>
    </citation>
    <scope>NUCLEOTIDE SEQUENCE</scope>
</reference>
<dbReference type="InterPro" id="IPR012349">
    <property type="entry name" value="Split_barrel_FMN-bd"/>
</dbReference>
<keyword evidence="2" id="KW-1185">Reference proteome</keyword>
<comment type="caution">
    <text evidence="1">The sequence shown here is derived from an EMBL/GenBank/DDBJ whole genome shotgun (WGS) entry which is preliminary data.</text>
</comment>
<dbReference type="Gene3D" id="2.30.110.10">
    <property type="entry name" value="Electron Transport, Fmn-binding Protein, Chain A"/>
    <property type="match status" value="1"/>
</dbReference>
<dbReference type="EMBL" id="CABFNQ020000451">
    <property type="protein sequence ID" value="CAH0015698.1"/>
    <property type="molecule type" value="Genomic_DNA"/>
</dbReference>
<protein>
    <recommendedName>
        <fullName evidence="3">Flavin-nucleotide-binding protein</fullName>
    </recommendedName>
</protein>
<gene>
    <name evidence="1" type="ORF">CRHIZ90672A_00007889</name>
</gene>
<dbReference type="InterPro" id="IPR024747">
    <property type="entry name" value="Pyridox_Oxase-rel"/>
</dbReference>
<dbReference type="OrthoDB" id="444432at2759"/>
<organism evidence="1 2">
    <name type="scientific">Clonostachys rhizophaga</name>
    <dbReference type="NCBI Taxonomy" id="160324"/>
    <lineage>
        <taxon>Eukaryota</taxon>
        <taxon>Fungi</taxon>
        <taxon>Dikarya</taxon>
        <taxon>Ascomycota</taxon>
        <taxon>Pezizomycotina</taxon>
        <taxon>Sordariomycetes</taxon>
        <taxon>Hypocreomycetidae</taxon>
        <taxon>Hypocreales</taxon>
        <taxon>Bionectriaceae</taxon>
        <taxon>Clonostachys</taxon>
    </lineage>
</organism>
<evidence type="ECO:0000313" key="2">
    <source>
        <dbReference type="Proteomes" id="UP000696573"/>
    </source>
</evidence>
<dbReference type="AlphaFoldDB" id="A0A9N9YFE7"/>
<evidence type="ECO:0008006" key="3">
    <source>
        <dbReference type="Google" id="ProtNLM"/>
    </source>
</evidence>
<dbReference type="Pfam" id="PF12900">
    <property type="entry name" value="Pyridox_ox_2"/>
    <property type="match status" value="1"/>
</dbReference>
<sequence>MQPATLRRHGQRGAYDLESVKDVFDDCFIAHVSYVVDGLPACMPMIALIMEDPEDDMIRSSEPRQQISNCANGDLESGIQTDANNTFVYLHGHPSTKLMELVRGANRSSSEDVQSTTKINDQIINNSLGEVKICITATKVDGLVLSSAPNGHTFNYRSATIHGTCEPVSSKPTKLSVMRAVTQKIVANRWEEVNPVASMQVSLVYVVKVHIDALSVKSRTGIPGIQPRNKEKDGPDIQIPPWTGVIPLWEELGTPVDSGLTPNAVVSDNLNAYIESRNQRQQEYSTKAASS</sequence>
<name>A0A9N9YFE7_9HYPO</name>
<proteinExistence type="predicted"/>
<accession>A0A9N9YFE7</accession>
<evidence type="ECO:0000313" key="1">
    <source>
        <dbReference type="EMBL" id="CAH0015698.1"/>
    </source>
</evidence>
<dbReference type="Proteomes" id="UP000696573">
    <property type="component" value="Unassembled WGS sequence"/>
</dbReference>
<dbReference type="PANTHER" id="PTHR34071">
    <property type="entry name" value="5-NITROIMIDAZOLE ANTIBIOTICS RESISTANCE PROTEIN, NIMA-FAMILY-RELATED PROTEIN-RELATED"/>
    <property type="match status" value="1"/>
</dbReference>
<dbReference type="PANTHER" id="PTHR34071:SF2">
    <property type="entry name" value="FLAVIN-NUCLEOTIDE-BINDING PROTEIN"/>
    <property type="match status" value="1"/>
</dbReference>